<dbReference type="PANTHER" id="PTHR37850">
    <property type="entry name" value="STRU PROTEIN"/>
    <property type="match status" value="1"/>
</dbReference>
<dbReference type="Proteomes" id="UP000680815">
    <property type="component" value="Unassembled WGS sequence"/>
</dbReference>
<dbReference type="InterPro" id="IPR013974">
    <property type="entry name" value="SAF"/>
</dbReference>
<dbReference type="InterPro" id="IPR048423">
    <property type="entry name" value="DRL_cat"/>
</dbReference>
<name>A0ABS4AUP4_9PROT</name>
<dbReference type="EMBL" id="JAGIYZ010000013">
    <property type="protein sequence ID" value="MBP0465079.1"/>
    <property type="molecule type" value="Genomic_DNA"/>
</dbReference>
<accession>A0ABS4AUP4</accession>
<evidence type="ECO:0000313" key="2">
    <source>
        <dbReference type="EMBL" id="MBP0465079.1"/>
    </source>
</evidence>
<sequence length="449" mass="47742">MNLSTLLAARGRPVRVGLIGAGKFGSMVLAQAQRIPGFHVVGIADLDGAKARASLARVGWPGEKYAARSLEEAHRTGGTCVLEDAAALAAFDGIECIIEATGHPIAGVRHALAAIEGGKHVVMVNVEADVLCGPLLAAKARAKGLVYSMAYGDQPAIICELVDWVRACGFELVSAGKGMNFEPRYRFSTPDTVWGFFGWTEEEVAKGDFNPKMYNSFTDGTKAAIEMAAVANGTGLDCPDDGLAFPPTGLHDLAQVFKPRAEGGRLPRAGLVDIAASHEPDGRVVHNNIQYGVFVTFRANNEYTRACFGQYGLLVDKSGWYGSMWRPFHMIGLETSVSVLSAVLRGEPTGTPREFRGDAVAIAKRNLQPGEMLDGEGGFTVWADAIPATRSLAARALPIGLAHNVKLRRPVAQGSLVSFDDVEITQDLDVLALRREMERGGAPAGAKAA</sequence>
<dbReference type="RefSeq" id="WP_209352471.1">
    <property type="nucleotide sequence ID" value="NZ_JAGIYZ010000013.1"/>
</dbReference>
<dbReference type="Pfam" id="PF21135">
    <property type="entry name" value="DRL_cat"/>
    <property type="match status" value="1"/>
</dbReference>
<feature type="domain" description="SAF" evidence="1">
    <location>
        <begin position="358"/>
        <end position="423"/>
    </location>
</feature>
<evidence type="ECO:0000313" key="3">
    <source>
        <dbReference type="Proteomes" id="UP000680815"/>
    </source>
</evidence>
<protein>
    <submittedName>
        <fullName evidence="2">Flagellar biosynthesis protein FlgA</fullName>
    </submittedName>
</protein>
<dbReference type="PANTHER" id="PTHR37850:SF3">
    <property type="entry name" value="BLR7815 PROTEIN"/>
    <property type="match status" value="1"/>
</dbReference>
<evidence type="ECO:0000259" key="1">
    <source>
        <dbReference type="SMART" id="SM00858"/>
    </source>
</evidence>
<keyword evidence="2" id="KW-0966">Cell projection</keyword>
<dbReference type="CDD" id="cd11616">
    <property type="entry name" value="SAF_DH_OX_like"/>
    <property type="match status" value="1"/>
</dbReference>
<keyword evidence="2" id="KW-0969">Cilium</keyword>
<dbReference type="Pfam" id="PF08666">
    <property type="entry name" value="SAF"/>
    <property type="match status" value="1"/>
</dbReference>
<keyword evidence="2" id="KW-0282">Flagellum</keyword>
<dbReference type="InterPro" id="IPR036291">
    <property type="entry name" value="NAD(P)-bd_dom_sf"/>
</dbReference>
<organism evidence="2 3">
    <name type="scientific">Roseomonas nitratireducens</name>
    <dbReference type="NCBI Taxonomy" id="2820810"/>
    <lineage>
        <taxon>Bacteria</taxon>
        <taxon>Pseudomonadati</taxon>
        <taxon>Pseudomonadota</taxon>
        <taxon>Alphaproteobacteria</taxon>
        <taxon>Acetobacterales</taxon>
        <taxon>Roseomonadaceae</taxon>
        <taxon>Roseomonas</taxon>
    </lineage>
</organism>
<keyword evidence="3" id="KW-1185">Reference proteome</keyword>
<dbReference type="SMART" id="SM00858">
    <property type="entry name" value="SAF"/>
    <property type="match status" value="1"/>
</dbReference>
<dbReference type="Gene3D" id="3.40.50.720">
    <property type="entry name" value="NAD(P)-binding Rossmann-like Domain"/>
    <property type="match status" value="1"/>
</dbReference>
<proteinExistence type="predicted"/>
<reference evidence="2 3" key="1">
    <citation type="submission" date="2021-03" db="EMBL/GenBank/DDBJ databases">
        <authorList>
            <person name="So Y."/>
        </authorList>
    </citation>
    <scope>NUCLEOTIDE SEQUENCE [LARGE SCALE GENOMIC DNA]</scope>
    <source>
        <strain evidence="2 3">PWR1</strain>
    </source>
</reference>
<gene>
    <name evidence="2" type="ORF">J5Y09_14235</name>
</gene>
<comment type="caution">
    <text evidence="2">The sequence shown here is derived from an EMBL/GenBank/DDBJ whole genome shotgun (WGS) entry which is preliminary data.</text>
</comment>
<dbReference type="SUPFAM" id="SSF51735">
    <property type="entry name" value="NAD(P)-binding Rossmann-fold domains"/>
    <property type="match status" value="1"/>
</dbReference>